<organism evidence="2 3">
    <name type="scientific">Halonotius pteroides</name>
    <dbReference type="NCBI Taxonomy" id="268735"/>
    <lineage>
        <taxon>Archaea</taxon>
        <taxon>Methanobacteriati</taxon>
        <taxon>Methanobacteriota</taxon>
        <taxon>Stenosarchaea group</taxon>
        <taxon>Halobacteria</taxon>
        <taxon>Halobacteriales</taxon>
        <taxon>Haloferacaceae</taxon>
        <taxon>Halonotius</taxon>
    </lineage>
</organism>
<dbReference type="AlphaFoldDB" id="A0A3A6Q619"/>
<dbReference type="RefSeq" id="WP_120084097.1">
    <property type="nucleotide sequence ID" value="NZ_QMDW01000007.1"/>
</dbReference>
<name>A0A3A6Q619_9EURY</name>
<gene>
    <name evidence="2" type="ORF">DP106_06110</name>
</gene>
<dbReference type="InterPro" id="IPR026452">
    <property type="entry name" value="Surf_glycop_sig_pep"/>
</dbReference>
<reference evidence="2 3" key="1">
    <citation type="submission" date="2018-06" db="EMBL/GenBank/DDBJ databases">
        <title>Halonotius sp. F13-13 a new haloarchaeeon isolated from a solar saltern from Isla Cristina, Huelva, Spain.</title>
        <authorList>
            <person name="Duran-Viseras A."/>
            <person name="Sanchez-Porro C."/>
            <person name="Ventosa A."/>
        </authorList>
    </citation>
    <scope>NUCLEOTIDE SEQUENCE [LARGE SCALE GENOMIC DNA]</scope>
    <source>
        <strain evidence="2 3">CECT 7525</strain>
    </source>
</reference>
<comment type="caution">
    <text evidence="2">The sequence shown here is derived from an EMBL/GenBank/DDBJ whole genome shotgun (WGS) entry which is preliminary data.</text>
</comment>
<evidence type="ECO:0000313" key="3">
    <source>
        <dbReference type="Proteomes" id="UP000281564"/>
    </source>
</evidence>
<dbReference type="EMBL" id="QMDW01000007">
    <property type="protein sequence ID" value="RJX50050.1"/>
    <property type="molecule type" value="Genomic_DNA"/>
</dbReference>
<proteinExistence type="predicted"/>
<dbReference type="Proteomes" id="UP000281564">
    <property type="component" value="Unassembled WGS sequence"/>
</dbReference>
<keyword evidence="1" id="KW-0812">Transmembrane</keyword>
<keyword evidence="3" id="KW-1185">Reference proteome</keyword>
<evidence type="ECO:0000313" key="2">
    <source>
        <dbReference type="EMBL" id="RJX50050.1"/>
    </source>
</evidence>
<feature type="transmembrane region" description="Helical" evidence="1">
    <location>
        <begin position="6"/>
        <end position="26"/>
    </location>
</feature>
<dbReference type="NCBIfam" id="TIGR04207">
    <property type="entry name" value="halo_sig_pep"/>
    <property type="match status" value="1"/>
</dbReference>
<keyword evidence="1" id="KW-0472">Membrane</keyword>
<protein>
    <submittedName>
        <fullName evidence="2">Uncharacterized protein</fullName>
    </submittedName>
</protein>
<keyword evidence="1" id="KW-1133">Transmembrane helix</keyword>
<evidence type="ECO:0000256" key="1">
    <source>
        <dbReference type="SAM" id="Phobius"/>
    </source>
</evidence>
<sequence>MDRQQIIAVIFTVLMVGSMVAWGATLI</sequence>
<accession>A0A3A6Q619</accession>